<evidence type="ECO:0000313" key="13">
    <source>
        <dbReference type="Proteomes" id="UP000663505"/>
    </source>
</evidence>
<name>A0A9X7W2W1_9BACL</name>
<comment type="subcellular location">
    <subcellularLocation>
        <location evidence="2">Cell membrane</location>
    </subcellularLocation>
    <subcellularLocation>
        <location evidence="1">Membrane</location>
        <topology evidence="1">Single-pass membrane protein</topology>
    </subcellularLocation>
</comment>
<evidence type="ECO:0000256" key="4">
    <source>
        <dbReference type="ARBA" id="ARBA00022692"/>
    </source>
</evidence>
<feature type="region of interest" description="Disordered" evidence="9">
    <location>
        <begin position="87"/>
        <end position="118"/>
    </location>
</feature>
<keyword evidence="6 10" id="KW-0472">Membrane</keyword>
<evidence type="ECO:0000256" key="9">
    <source>
        <dbReference type="SAM" id="MobiDB-lite"/>
    </source>
</evidence>
<keyword evidence="3" id="KW-1003">Cell membrane</keyword>
<dbReference type="PANTHER" id="PTHR37461">
    <property type="entry name" value="ANTI-SIGMA-K FACTOR RSKA"/>
    <property type="match status" value="1"/>
</dbReference>
<evidence type="ECO:0000256" key="8">
    <source>
        <dbReference type="ARBA" id="ARBA00030803"/>
    </source>
</evidence>
<dbReference type="Proteomes" id="UP000663505">
    <property type="component" value="Chromosome"/>
</dbReference>
<dbReference type="Gene3D" id="1.10.10.1320">
    <property type="entry name" value="Anti-sigma factor, zinc-finger domain"/>
    <property type="match status" value="1"/>
</dbReference>
<gene>
    <name evidence="12" type="ORF">JZ786_03305</name>
</gene>
<proteinExistence type="predicted"/>
<evidence type="ECO:0000256" key="3">
    <source>
        <dbReference type="ARBA" id="ARBA00022475"/>
    </source>
</evidence>
<dbReference type="InterPro" id="IPR018764">
    <property type="entry name" value="RskA_C"/>
</dbReference>
<keyword evidence="13" id="KW-1185">Reference proteome</keyword>
<dbReference type="AlphaFoldDB" id="A0A9X7W2W1"/>
<dbReference type="GO" id="GO:0016989">
    <property type="term" value="F:sigma factor antagonist activity"/>
    <property type="evidence" value="ECO:0007669"/>
    <property type="project" value="TreeGrafter"/>
</dbReference>
<dbReference type="GO" id="GO:0005886">
    <property type="term" value="C:plasma membrane"/>
    <property type="evidence" value="ECO:0007669"/>
    <property type="project" value="UniProtKB-SubCell"/>
</dbReference>
<evidence type="ECO:0000256" key="1">
    <source>
        <dbReference type="ARBA" id="ARBA00004167"/>
    </source>
</evidence>
<feature type="domain" description="Anti-sigma K factor RskA C-terminal" evidence="11">
    <location>
        <begin position="144"/>
        <end position="275"/>
    </location>
</feature>
<evidence type="ECO:0000313" key="12">
    <source>
        <dbReference type="EMBL" id="QSO49656.1"/>
    </source>
</evidence>
<evidence type="ECO:0000256" key="7">
    <source>
        <dbReference type="ARBA" id="ARBA00029829"/>
    </source>
</evidence>
<accession>A0A9X7W2W1</accession>
<evidence type="ECO:0000256" key="5">
    <source>
        <dbReference type="ARBA" id="ARBA00022989"/>
    </source>
</evidence>
<dbReference type="InterPro" id="IPR041916">
    <property type="entry name" value="Anti_sigma_zinc_sf"/>
</dbReference>
<evidence type="ECO:0000259" key="11">
    <source>
        <dbReference type="Pfam" id="PF10099"/>
    </source>
</evidence>
<organism evidence="12 13">
    <name type="scientific">Alicyclobacillus mengziensis</name>
    <dbReference type="NCBI Taxonomy" id="2931921"/>
    <lineage>
        <taxon>Bacteria</taxon>
        <taxon>Bacillati</taxon>
        <taxon>Bacillota</taxon>
        <taxon>Bacilli</taxon>
        <taxon>Bacillales</taxon>
        <taxon>Alicyclobacillaceae</taxon>
        <taxon>Alicyclobacillus</taxon>
    </lineage>
</organism>
<dbReference type="PANTHER" id="PTHR37461:SF1">
    <property type="entry name" value="ANTI-SIGMA-K FACTOR RSKA"/>
    <property type="match status" value="1"/>
</dbReference>
<dbReference type="Pfam" id="PF10099">
    <property type="entry name" value="RskA_C"/>
    <property type="match status" value="1"/>
</dbReference>
<dbReference type="EMBL" id="CP071182">
    <property type="protein sequence ID" value="QSO49656.1"/>
    <property type="molecule type" value="Genomic_DNA"/>
</dbReference>
<feature type="transmembrane region" description="Helical" evidence="10">
    <location>
        <begin position="136"/>
        <end position="157"/>
    </location>
</feature>
<evidence type="ECO:0000256" key="6">
    <source>
        <dbReference type="ARBA" id="ARBA00023136"/>
    </source>
</evidence>
<reference evidence="12 13" key="1">
    <citation type="submission" date="2021-02" db="EMBL/GenBank/DDBJ databases">
        <title>Alicyclobacillus curvatus sp. nov. and Alicyclobacillus mengziensis sp. nov., two acidophilic bacteria isolated from acid mine drainage.</title>
        <authorList>
            <person name="Huang Y."/>
        </authorList>
    </citation>
    <scope>NUCLEOTIDE SEQUENCE [LARGE SCALE GENOMIC DNA]</scope>
    <source>
        <strain evidence="12 13">S30H14</strain>
    </source>
</reference>
<evidence type="ECO:0000256" key="2">
    <source>
        <dbReference type="ARBA" id="ARBA00004236"/>
    </source>
</evidence>
<evidence type="ECO:0000256" key="10">
    <source>
        <dbReference type="SAM" id="Phobius"/>
    </source>
</evidence>
<sequence length="283" mass="30711">MKELKCEELDLLAYLSGSLNTQDHEAVHRHLAWCAACRSELELLEEATKVLPAVLEPISPPDTLRTQVLNEAFRVRPPVAAVRNLVQPGSKGTDGGVTESRNVGSRAVGSRNRWDTASRKLDSKTRWPHKRLFGRLLPWSVSVVLFVVCLALTQNLLTETHRVTALKQELVHTATTVALRPTQYLQGASGRVVIIPAKNGVKLIVSVSNAKPTLGAQVYHVWLLNHGQRKSAGTLTVNRQGVGVLQVALNGAKAKFDAIGITLEPSAMTKVPTGPKVLGANKL</sequence>
<dbReference type="KEGG" id="afx:JZ786_03305"/>
<dbReference type="GO" id="GO:0006417">
    <property type="term" value="P:regulation of translation"/>
    <property type="evidence" value="ECO:0007669"/>
    <property type="project" value="TreeGrafter"/>
</dbReference>
<keyword evidence="5 10" id="KW-1133">Transmembrane helix</keyword>
<dbReference type="InterPro" id="IPR051474">
    <property type="entry name" value="Anti-sigma-K/W_factor"/>
</dbReference>
<dbReference type="RefSeq" id="WP_206658964.1">
    <property type="nucleotide sequence ID" value="NZ_CP071182.1"/>
</dbReference>
<protein>
    <recommendedName>
        <fullName evidence="8">Regulator of SigK</fullName>
    </recommendedName>
    <alternativeName>
        <fullName evidence="7">Sigma-K anti-sigma factor RskA</fullName>
    </alternativeName>
</protein>
<keyword evidence="4 10" id="KW-0812">Transmembrane</keyword>